<feature type="domain" description="Gcp-like" evidence="1">
    <location>
        <begin position="42"/>
        <end position="156"/>
    </location>
</feature>
<dbReference type="InterPro" id="IPR000905">
    <property type="entry name" value="Gcp-like_dom"/>
</dbReference>
<dbReference type="EMBL" id="JBBPCC010000004">
    <property type="protein sequence ID" value="MEK8128120.1"/>
    <property type="molecule type" value="Genomic_DNA"/>
</dbReference>
<organism evidence="2 3">
    <name type="scientific">Paenibacillus filicis</name>
    <dbReference type="NCBI Taxonomy" id="669464"/>
    <lineage>
        <taxon>Bacteria</taxon>
        <taxon>Bacillati</taxon>
        <taxon>Bacillota</taxon>
        <taxon>Bacilli</taxon>
        <taxon>Bacillales</taxon>
        <taxon>Paenibacillaceae</taxon>
        <taxon>Paenibacillus</taxon>
    </lineage>
</organism>
<dbReference type="InterPro" id="IPR022496">
    <property type="entry name" value="T6A_TsaB"/>
</dbReference>
<dbReference type="Pfam" id="PF00814">
    <property type="entry name" value="TsaD"/>
    <property type="match status" value="1"/>
</dbReference>
<dbReference type="SUPFAM" id="SSF53067">
    <property type="entry name" value="Actin-like ATPase domain"/>
    <property type="match status" value="2"/>
</dbReference>
<dbReference type="Proteomes" id="UP001469365">
    <property type="component" value="Unassembled WGS sequence"/>
</dbReference>
<reference evidence="2 3" key="1">
    <citation type="submission" date="2024-04" db="EMBL/GenBank/DDBJ databases">
        <title>draft genome sequnece of Paenibacillus filicis.</title>
        <authorList>
            <person name="Kim D.-U."/>
        </authorList>
    </citation>
    <scope>NUCLEOTIDE SEQUENCE [LARGE SCALE GENOMIC DNA]</scope>
    <source>
        <strain evidence="2 3">KACC14197</strain>
    </source>
</reference>
<name>A0ABU9DGW5_9BACL</name>
<dbReference type="EC" id="2.3.1.234" evidence="2"/>
<keyword evidence="2" id="KW-0012">Acyltransferase</keyword>
<dbReference type="GO" id="GO:0061711">
    <property type="term" value="F:tRNA N(6)-L-threonylcarbamoyladenine synthase activity"/>
    <property type="evidence" value="ECO:0007669"/>
    <property type="project" value="UniProtKB-EC"/>
</dbReference>
<dbReference type="CDD" id="cd24032">
    <property type="entry name" value="ASKHA_NBD_TsaB"/>
    <property type="match status" value="1"/>
</dbReference>
<sequence>MTHTDTDRQDEDQQWMMAVDTSTAYMTASLSKGGVWVGEVTSRAERNHSLYVVPALQELLDEAGLRARDLGGFAIGVGPGSYTGVRIGVTVAKTFAWTHELALLGVSSLEAMALGGSYFSMQGQPPDREDTVMVRGGELHAMDALLQHVANTGETMWIVPMIEARRGQAFTAVYEVSPAGWRCIFADAIRLIEPWIESWLLTEKAERPHRVLFAGETALHQQAIDRLNEAWDGIVEKTEHGIRARFIAELGRLRWKRGELEHVHALVPNYTQLAEAEAKLLAKKS</sequence>
<dbReference type="NCBIfam" id="TIGR03725">
    <property type="entry name" value="T6A_YeaZ"/>
    <property type="match status" value="1"/>
</dbReference>
<evidence type="ECO:0000313" key="2">
    <source>
        <dbReference type="EMBL" id="MEK8128120.1"/>
    </source>
</evidence>
<dbReference type="PANTHER" id="PTHR11735">
    <property type="entry name" value="TRNA N6-ADENOSINE THREONYLCARBAMOYLTRANSFERASE"/>
    <property type="match status" value="1"/>
</dbReference>
<keyword evidence="2" id="KW-0808">Transferase</keyword>
<evidence type="ECO:0000259" key="1">
    <source>
        <dbReference type="Pfam" id="PF00814"/>
    </source>
</evidence>
<gene>
    <name evidence="2" type="primary">tsaB</name>
    <name evidence="2" type="ORF">WMW72_09415</name>
</gene>
<comment type="caution">
    <text evidence="2">The sequence shown here is derived from an EMBL/GenBank/DDBJ whole genome shotgun (WGS) entry which is preliminary data.</text>
</comment>
<dbReference type="PANTHER" id="PTHR11735:SF11">
    <property type="entry name" value="TRNA THREONYLCARBAMOYLADENOSINE BIOSYNTHESIS PROTEIN TSAB"/>
    <property type="match status" value="1"/>
</dbReference>
<protein>
    <submittedName>
        <fullName evidence="2">tRNA (Adenosine(37)-N6)-threonylcarbamoyltransferase complex dimerization subunit type 1 TsaB</fullName>
        <ecNumber evidence="2">2.3.1.234</ecNumber>
    </submittedName>
</protein>
<proteinExistence type="predicted"/>
<accession>A0ABU9DGW5</accession>
<dbReference type="RefSeq" id="WP_341415178.1">
    <property type="nucleotide sequence ID" value="NZ_JBBPCC010000004.1"/>
</dbReference>
<keyword evidence="3" id="KW-1185">Reference proteome</keyword>
<evidence type="ECO:0000313" key="3">
    <source>
        <dbReference type="Proteomes" id="UP001469365"/>
    </source>
</evidence>
<dbReference type="Gene3D" id="3.30.420.40">
    <property type="match status" value="1"/>
</dbReference>
<dbReference type="InterPro" id="IPR043129">
    <property type="entry name" value="ATPase_NBD"/>
</dbReference>